<organism evidence="2 3">
    <name type="scientific">Caenorhabditis angaria</name>
    <dbReference type="NCBI Taxonomy" id="860376"/>
    <lineage>
        <taxon>Eukaryota</taxon>
        <taxon>Metazoa</taxon>
        <taxon>Ecdysozoa</taxon>
        <taxon>Nematoda</taxon>
        <taxon>Chromadorea</taxon>
        <taxon>Rhabditida</taxon>
        <taxon>Rhabditina</taxon>
        <taxon>Rhabditomorpha</taxon>
        <taxon>Rhabditoidea</taxon>
        <taxon>Rhabditidae</taxon>
        <taxon>Peloderinae</taxon>
        <taxon>Caenorhabditis</taxon>
    </lineage>
</organism>
<comment type="caution">
    <text evidence="2">The sequence shown here is derived from an EMBL/GenBank/DDBJ whole genome shotgun (WGS) entry which is preliminary data.</text>
</comment>
<gene>
    <name evidence="2" type="ORF">CAMP_LOCUS16545</name>
</gene>
<feature type="region of interest" description="Disordered" evidence="1">
    <location>
        <begin position="1"/>
        <end position="44"/>
    </location>
</feature>
<reference evidence="2" key="1">
    <citation type="submission" date="2022-11" db="EMBL/GenBank/DDBJ databases">
        <authorList>
            <person name="Kikuchi T."/>
        </authorList>
    </citation>
    <scope>NUCLEOTIDE SEQUENCE</scope>
    <source>
        <strain evidence="2">PS1010</strain>
    </source>
</reference>
<feature type="compositionally biased region" description="Basic residues" evidence="1">
    <location>
        <begin position="1"/>
        <end position="14"/>
    </location>
</feature>
<dbReference type="EMBL" id="CANHGI010000006">
    <property type="protein sequence ID" value="CAI5453908.1"/>
    <property type="molecule type" value="Genomic_DNA"/>
</dbReference>
<dbReference type="AlphaFoldDB" id="A0A9P1N7E6"/>
<accession>A0A9P1N7E6</accession>
<feature type="compositionally biased region" description="Basic and acidic residues" evidence="1">
    <location>
        <begin position="15"/>
        <end position="36"/>
    </location>
</feature>
<keyword evidence="3" id="KW-1185">Reference proteome</keyword>
<protein>
    <submittedName>
        <fullName evidence="2">Uncharacterized protein</fullName>
    </submittedName>
</protein>
<evidence type="ECO:0000256" key="1">
    <source>
        <dbReference type="SAM" id="MobiDB-lite"/>
    </source>
</evidence>
<evidence type="ECO:0000313" key="2">
    <source>
        <dbReference type="EMBL" id="CAI5453908.1"/>
    </source>
</evidence>
<proteinExistence type="predicted"/>
<dbReference type="Proteomes" id="UP001152747">
    <property type="component" value="Unassembled WGS sequence"/>
</dbReference>
<sequence length="262" mass="31090">MPSTHLKQKRRRSSSPRDSRIHRSRREEREKEKENQQEIEEGEIVDISEDEVETQELLPMVQPIENDPTIIELSIISEQPMNRFCLARCPADHRFKEFQFYVSITGITRIICNCAFNDRLIKTRVFSSLTKEIYLENQKHLDLRPYRLELMENIRFVDPTLHVPLFVPAGMRSNEVTQPFYGDDIFQPCTNEHNHKNMVFCMHVRGCQTIVVCQCQDVLCFEYPKQFSKHILDMYDQKTVFKYANPQRRNFEAIPELGYIVL</sequence>
<evidence type="ECO:0000313" key="3">
    <source>
        <dbReference type="Proteomes" id="UP001152747"/>
    </source>
</evidence>
<name>A0A9P1N7E6_9PELO</name>